<keyword evidence="2" id="KW-1133">Transmembrane helix</keyword>
<sequence length="105" mass="12595">MFDTTKDILYFVLALAVVVLTFFMAWSLYYVTMMLRRSHLLFKEIEEMVENFKERLQQLETIFKKLEEKITSTASYLPLLVKGVTELLNMFSRRREAKKNPKKDF</sequence>
<evidence type="ECO:0000313" key="4">
    <source>
        <dbReference type="Proteomes" id="UP000179164"/>
    </source>
</evidence>
<comment type="caution">
    <text evidence="3">The sequence shown here is derived from an EMBL/GenBank/DDBJ whole genome shotgun (WGS) entry which is preliminary data.</text>
</comment>
<dbReference type="AlphaFoldDB" id="A0A1G2B142"/>
<dbReference type="EMBL" id="MHKE01000017">
    <property type="protein sequence ID" value="OGY82884.1"/>
    <property type="molecule type" value="Genomic_DNA"/>
</dbReference>
<accession>A0A1G2B142</accession>
<gene>
    <name evidence="3" type="ORF">A2898_04860</name>
</gene>
<evidence type="ECO:0000256" key="2">
    <source>
        <dbReference type="SAM" id="Phobius"/>
    </source>
</evidence>
<protein>
    <submittedName>
        <fullName evidence="3">Uncharacterized protein</fullName>
    </submittedName>
</protein>
<organism evidence="3 4">
    <name type="scientific">Candidatus Kerfeldbacteria bacterium RIFCSPLOWO2_01_FULL_48_11</name>
    <dbReference type="NCBI Taxonomy" id="1798543"/>
    <lineage>
        <taxon>Bacteria</taxon>
        <taxon>Candidatus Kerfeldiibacteriota</taxon>
    </lineage>
</organism>
<keyword evidence="2" id="KW-0812">Transmembrane</keyword>
<dbReference type="Proteomes" id="UP000179164">
    <property type="component" value="Unassembled WGS sequence"/>
</dbReference>
<name>A0A1G2B142_9BACT</name>
<reference evidence="3 4" key="1">
    <citation type="journal article" date="2016" name="Nat. Commun.">
        <title>Thousands of microbial genomes shed light on interconnected biogeochemical processes in an aquifer system.</title>
        <authorList>
            <person name="Anantharaman K."/>
            <person name="Brown C.T."/>
            <person name="Hug L.A."/>
            <person name="Sharon I."/>
            <person name="Castelle C.J."/>
            <person name="Probst A.J."/>
            <person name="Thomas B.C."/>
            <person name="Singh A."/>
            <person name="Wilkins M.J."/>
            <person name="Karaoz U."/>
            <person name="Brodie E.L."/>
            <person name="Williams K.H."/>
            <person name="Hubbard S.S."/>
            <person name="Banfield J.F."/>
        </authorList>
    </citation>
    <scope>NUCLEOTIDE SEQUENCE [LARGE SCALE GENOMIC DNA]</scope>
</reference>
<feature type="transmembrane region" description="Helical" evidence="2">
    <location>
        <begin position="12"/>
        <end position="31"/>
    </location>
</feature>
<evidence type="ECO:0000313" key="3">
    <source>
        <dbReference type="EMBL" id="OGY82884.1"/>
    </source>
</evidence>
<dbReference type="STRING" id="1798543.A2898_04860"/>
<evidence type="ECO:0000256" key="1">
    <source>
        <dbReference type="SAM" id="Coils"/>
    </source>
</evidence>
<keyword evidence="1" id="KW-0175">Coiled coil</keyword>
<proteinExistence type="predicted"/>
<keyword evidence="2" id="KW-0472">Membrane</keyword>
<feature type="coiled-coil region" evidence="1">
    <location>
        <begin position="42"/>
        <end position="69"/>
    </location>
</feature>